<name>A0A4U7AZV7_9PEZI</name>
<evidence type="ECO:0000313" key="2">
    <source>
        <dbReference type="EMBL" id="TKX24263.1"/>
    </source>
</evidence>
<feature type="coiled-coil region" evidence="1">
    <location>
        <begin position="78"/>
        <end position="108"/>
    </location>
</feature>
<reference evidence="2 3" key="1">
    <citation type="submission" date="2018-02" db="EMBL/GenBank/DDBJ databases">
        <title>Draft genome sequences of Elsinoe sp., causing black scab on jojoba.</title>
        <authorList>
            <person name="Stodart B."/>
            <person name="Jeffress S."/>
            <person name="Ash G."/>
            <person name="Arun Chinnappa K."/>
        </authorList>
    </citation>
    <scope>NUCLEOTIDE SEQUENCE [LARGE SCALE GENOMIC DNA]</scope>
    <source>
        <strain evidence="2 3">Hillstone_2</strain>
    </source>
</reference>
<comment type="caution">
    <text evidence="2">The sequence shown here is derived from an EMBL/GenBank/DDBJ whole genome shotgun (WGS) entry which is preliminary data.</text>
</comment>
<proteinExistence type="predicted"/>
<evidence type="ECO:0000313" key="3">
    <source>
        <dbReference type="Proteomes" id="UP000308133"/>
    </source>
</evidence>
<keyword evidence="1" id="KW-0175">Coiled coil</keyword>
<sequence>MAVHRFVDAEIMLSIQQHGEEAELLKRMLKRNEKEIEKLQSRNDSRVGNDEETVGGAEEAVNVMSSDGAAQRVTAIDHSSLQQRLDRLEEENEKLREENEAVQKEKWDLMHVSSVPSDDAIANKFETLFYAVESWVIGLFANDEYEVTFKTSRYWKSQLWNERWMPACMESTYKPYIMNSLSSLIGVTIAEHHLQYGPFGAVAQKSSRGFASASAEICQTRDISEFKRWVLFTDGLRRKRDDMYREKLRVEQTDLLVKRLISVLGSNTEMKKPKQHTVALHRIADLAIDLMEDLHLNLASYRFAPFKTTWGKYDSCKYFNGDIHQDVAPIFDRTNELDIVGLVFPGLNKISNEKGNKIDVVICKAKIQTADPYGEEAATKDQEKGEAYLQAEDAVN</sequence>
<organism evidence="2 3">
    <name type="scientific">Elsinoe australis</name>
    <dbReference type="NCBI Taxonomy" id="40998"/>
    <lineage>
        <taxon>Eukaryota</taxon>
        <taxon>Fungi</taxon>
        <taxon>Dikarya</taxon>
        <taxon>Ascomycota</taxon>
        <taxon>Pezizomycotina</taxon>
        <taxon>Dothideomycetes</taxon>
        <taxon>Dothideomycetidae</taxon>
        <taxon>Myriangiales</taxon>
        <taxon>Elsinoaceae</taxon>
        <taxon>Elsinoe</taxon>
    </lineage>
</organism>
<protein>
    <submittedName>
        <fullName evidence="2">Uncharacterized protein</fullName>
    </submittedName>
</protein>
<dbReference type="AlphaFoldDB" id="A0A4U7AZV7"/>
<accession>A0A4U7AZV7</accession>
<dbReference type="Proteomes" id="UP000308133">
    <property type="component" value="Unassembled WGS sequence"/>
</dbReference>
<gene>
    <name evidence="2" type="ORF">C1H76_3505</name>
</gene>
<evidence type="ECO:0000256" key="1">
    <source>
        <dbReference type="SAM" id="Coils"/>
    </source>
</evidence>
<feature type="coiled-coil region" evidence="1">
    <location>
        <begin position="15"/>
        <end position="42"/>
    </location>
</feature>
<dbReference type="EMBL" id="PTQR01000043">
    <property type="protein sequence ID" value="TKX24263.1"/>
    <property type="molecule type" value="Genomic_DNA"/>
</dbReference>